<reference evidence="1 2" key="1">
    <citation type="submission" date="2020-03" db="EMBL/GenBank/DDBJ databases">
        <title>Sequencing the genomes of 1000 actinobacteria strains.</title>
        <authorList>
            <person name="Klenk H.-P."/>
        </authorList>
    </citation>
    <scope>NUCLEOTIDE SEQUENCE [LARGE SCALE GENOMIC DNA]</scope>
    <source>
        <strain evidence="1 2">DSM 18964</strain>
    </source>
</reference>
<evidence type="ECO:0000313" key="2">
    <source>
        <dbReference type="Proteomes" id="UP000576792"/>
    </source>
</evidence>
<keyword evidence="2" id="KW-1185">Reference proteome</keyword>
<protein>
    <recommendedName>
        <fullName evidence="3">Metallopeptidase family protein</fullName>
    </recommendedName>
</protein>
<dbReference type="EMBL" id="JAATJN010000001">
    <property type="protein sequence ID" value="NJC57954.1"/>
    <property type="molecule type" value="Genomic_DNA"/>
</dbReference>
<accession>A0A846RUW2</accession>
<proteinExistence type="predicted"/>
<dbReference type="RefSeq" id="WP_167951569.1">
    <property type="nucleotide sequence ID" value="NZ_BAAAPQ010000024.1"/>
</dbReference>
<dbReference type="AlphaFoldDB" id="A0A846RUW2"/>
<evidence type="ECO:0008006" key="3">
    <source>
        <dbReference type="Google" id="ProtNLM"/>
    </source>
</evidence>
<sequence length="120" mass="13538">MRTRRHRDRHGRGLRSPLFLADVPARRRRSESFARVAAEEFARFRSQEPTLLAEVVLAIDAVPPASSTEPAFGRVFPATAHRLTHIVLYRRVIESHSSSDQRDSLIAEVVADQVEILRGA</sequence>
<comment type="caution">
    <text evidence="1">The sequence shown here is derived from an EMBL/GenBank/DDBJ whole genome shotgun (WGS) entry which is preliminary data.</text>
</comment>
<organism evidence="1 2">
    <name type="scientific">Brevibacterium marinum</name>
    <dbReference type="NCBI Taxonomy" id="418643"/>
    <lineage>
        <taxon>Bacteria</taxon>
        <taxon>Bacillati</taxon>
        <taxon>Actinomycetota</taxon>
        <taxon>Actinomycetes</taxon>
        <taxon>Micrococcales</taxon>
        <taxon>Brevibacteriaceae</taxon>
        <taxon>Brevibacterium</taxon>
    </lineage>
</organism>
<dbReference type="SUPFAM" id="SSF55486">
    <property type="entry name" value="Metalloproteases ('zincins'), catalytic domain"/>
    <property type="match status" value="1"/>
</dbReference>
<name>A0A846RUW2_9MICO</name>
<evidence type="ECO:0000313" key="1">
    <source>
        <dbReference type="EMBL" id="NJC57954.1"/>
    </source>
</evidence>
<dbReference type="CDD" id="cd12954">
    <property type="entry name" value="MMP_TTHA0227_like_1"/>
    <property type="match status" value="1"/>
</dbReference>
<gene>
    <name evidence="1" type="ORF">BKA07_002989</name>
</gene>
<dbReference type="Proteomes" id="UP000576792">
    <property type="component" value="Unassembled WGS sequence"/>
</dbReference>